<gene>
    <name evidence="12" type="primary">CTBS</name>
</gene>
<protein>
    <recommendedName>
        <fullName evidence="9">Di-N-acetylchitobiase</fullName>
    </recommendedName>
</protein>
<keyword evidence="3" id="KW-0732">Signal</keyword>
<name>A0A8C5Q691_9ANUR</name>
<evidence type="ECO:0000256" key="10">
    <source>
        <dbReference type="RuleBase" id="RU004453"/>
    </source>
</evidence>
<evidence type="ECO:0000256" key="9">
    <source>
        <dbReference type="ARBA" id="ARBA00074174"/>
    </source>
</evidence>
<dbReference type="GO" id="GO:0004568">
    <property type="term" value="F:chitinase activity"/>
    <property type="evidence" value="ECO:0007669"/>
    <property type="project" value="UniProtKB-ARBA"/>
</dbReference>
<dbReference type="InterPro" id="IPR029070">
    <property type="entry name" value="Chitinase_insertion_sf"/>
</dbReference>
<reference evidence="12" key="1">
    <citation type="submission" date="2025-08" db="UniProtKB">
        <authorList>
            <consortium name="Ensembl"/>
        </authorList>
    </citation>
    <scope>IDENTIFICATION</scope>
</reference>
<keyword evidence="5" id="KW-0325">Glycoprotein</keyword>
<dbReference type="PROSITE" id="PS51910">
    <property type="entry name" value="GH18_2"/>
    <property type="match status" value="1"/>
</dbReference>
<dbReference type="PANTHER" id="PTHR46290">
    <property type="entry name" value="DI-N-ACETYLCHITOBIASE"/>
    <property type="match status" value="1"/>
</dbReference>
<dbReference type="Ensembl" id="ENSLLET00000034574.1">
    <property type="protein sequence ID" value="ENSLLEP00000033302.1"/>
    <property type="gene ID" value="ENSLLEG00000020755.1"/>
</dbReference>
<evidence type="ECO:0000256" key="4">
    <source>
        <dbReference type="ARBA" id="ARBA00022801"/>
    </source>
</evidence>
<dbReference type="InterPro" id="IPR011583">
    <property type="entry name" value="Chitinase_II/V-like_cat"/>
</dbReference>
<dbReference type="PROSITE" id="PS01095">
    <property type="entry name" value="GH18_1"/>
    <property type="match status" value="1"/>
</dbReference>
<dbReference type="FunFam" id="3.20.20.80:FF:000250">
    <property type="entry name" value="Probable di-N-acetylchitobiase 1"/>
    <property type="match status" value="1"/>
</dbReference>
<dbReference type="Gene3D" id="3.10.50.10">
    <property type="match status" value="1"/>
</dbReference>
<dbReference type="InterPro" id="IPR051887">
    <property type="entry name" value="GH18_Domain-Containing"/>
</dbReference>
<dbReference type="Proteomes" id="UP000694569">
    <property type="component" value="Unplaced"/>
</dbReference>
<evidence type="ECO:0000256" key="1">
    <source>
        <dbReference type="ARBA" id="ARBA00004371"/>
    </source>
</evidence>
<keyword evidence="13" id="KW-1185">Reference proteome</keyword>
<comment type="similarity">
    <text evidence="2 10">Belongs to the glycosyl hydrolase 18 family.</text>
</comment>
<evidence type="ECO:0000256" key="8">
    <source>
        <dbReference type="ARBA" id="ARBA00055477"/>
    </source>
</evidence>
<dbReference type="SUPFAM" id="SSF51445">
    <property type="entry name" value="(Trans)glycosidases"/>
    <property type="match status" value="1"/>
</dbReference>
<dbReference type="GO" id="GO:0005615">
    <property type="term" value="C:extracellular space"/>
    <property type="evidence" value="ECO:0007669"/>
    <property type="project" value="TreeGrafter"/>
</dbReference>
<keyword evidence="7" id="KW-0326">Glycosidase</keyword>
<dbReference type="SMART" id="SM00636">
    <property type="entry name" value="Glyco_18"/>
    <property type="match status" value="1"/>
</dbReference>
<organism evidence="12 13">
    <name type="scientific">Leptobrachium leishanense</name>
    <name type="common">Leishan spiny toad</name>
    <dbReference type="NCBI Taxonomy" id="445787"/>
    <lineage>
        <taxon>Eukaryota</taxon>
        <taxon>Metazoa</taxon>
        <taxon>Chordata</taxon>
        <taxon>Craniata</taxon>
        <taxon>Vertebrata</taxon>
        <taxon>Euteleostomi</taxon>
        <taxon>Amphibia</taxon>
        <taxon>Batrachia</taxon>
        <taxon>Anura</taxon>
        <taxon>Pelobatoidea</taxon>
        <taxon>Megophryidae</taxon>
        <taxon>Leptobrachium</taxon>
    </lineage>
</organism>
<dbReference type="PANTHER" id="PTHR46290:SF1">
    <property type="entry name" value="DI-N-ACETYLCHITOBIASE"/>
    <property type="match status" value="1"/>
</dbReference>
<dbReference type="GeneTree" id="ENSGT00390000012891"/>
<evidence type="ECO:0000313" key="12">
    <source>
        <dbReference type="Ensembl" id="ENSLLEP00000033302.1"/>
    </source>
</evidence>
<keyword evidence="4" id="KW-0378">Hydrolase</keyword>
<dbReference type="Pfam" id="PF00704">
    <property type="entry name" value="Glyco_hydro_18"/>
    <property type="match status" value="1"/>
</dbReference>
<evidence type="ECO:0000256" key="5">
    <source>
        <dbReference type="ARBA" id="ARBA00023180"/>
    </source>
</evidence>
<dbReference type="GO" id="GO:0005764">
    <property type="term" value="C:lysosome"/>
    <property type="evidence" value="ECO:0007669"/>
    <property type="project" value="UniProtKB-SubCell"/>
</dbReference>
<reference evidence="12" key="2">
    <citation type="submission" date="2025-09" db="UniProtKB">
        <authorList>
            <consortium name="Ensembl"/>
        </authorList>
    </citation>
    <scope>IDENTIFICATION</scope>
</reference>
<feature type="domain" description="GH18" evidence="11">
    <location>
        <begin position="24"/>
        <end position="380"/>
    </location>
</feature>
<evidence type="ECO:0000256" key="7">
    <source>
        <dbReference type="ARBA" id="ARBA00023295"/>
    </source>
</evidence>
<dbReference type="InterPro" id="IPR001223">
    <property type="entry name" value="Glyco_hydro18_cat"/>
</dbReference>
<accession>A0A8C5Q691</accession>
<sequence length="380" mass="42839">MELCDLGAVCRMEGALIRDLWAAYIELCDLGSSVCTSYSGAQYAVPTLRKLCKNAYCVSCRDLCIREKSWKSYDWRNISTIALFAPFNPELLCYAHSKGVRLVLKGDVPIKYMVDPANRTAWITEKVNLAKSQFMDGINLDIEQPVFTESLEYHALTALVKETTEAFHHEIPGSQVTFDVAWSPDCVDLRCYNYTGIAALCDFLFVMSYDEQSQMWTECVAGANSPYNQTLGGYERFINLGIAPSKLVMGVPWYGYDYPCLELSPDNKCFLHKRPFRGAPCSDAAGKQVPYHAIMQQVNTSSSGRLWDNEQKSPYYNYKDKSGSDHQVWYDDPESISLKVSYVKARGLRGVGMWNGDLLDYSSDPIAQQQTAAMWQALIP</sequence>
<keyword evidence="6" id="KW-0458">Lysosome</keyword>
<evidence type="ECO:0000259" key="11">
    <source>
        <dbReference type="PROSITE" id="PS51910"/>
    </source>
</evidence>
<proteinExistence type="inferred from homology"/>
<evidence type="ECO:0000313" key="13">
    <source>
        <dbReference type="Proteomes" id="UP000694569"/>
    </source>
</evidence>
<dbReference type="InterPro" id="IPR001579">
    <property type="entry name" value="Glyco_hydro_18_chit_AS"/>
</dbReference>
<dbReference type="GO" id="GO:0006032">
    <property type="term" value="P:chitin catabolic process"/>
    <property type="evidence" value="ECO:0007669"/>
    <property type="project" value="UniProtKB-ARBA"/>
</dbReference>
<comment type="function">
    <text evidence="8">Involved in the degradation of asparagine-linked glycoproteins. Hydrolyze of N-acetyl-beta-D-glucosamine (1-4)N-acetylglucosamine chitobiose core from the reducing end of the bond, it requires prior cleavage by glycosylasparaginase.</text>
</comment>
<dbReference type="GO" id="GO:0008061">
    <property type="term" value="F:chitin binding"/>
    <property type="evidence" value="ECO:0007669"/>
    <property type="project" value="InterPro"/>
</dbReference>
<dbReference type="CDD" id="cd02875">
    <property type="entry name" value="GH18_chitobiase"/>
    <property type="match status" value="1"/>
</dbReference>
<dbReference type="Gene3D" id="3.20.20.80">
    <property type="entry name" value="Glycosidases"/>
    <property type="match status" value="1"/>
</dbReference>
<evidence type="ECO:0000256" key="3">
    <source>
        <dbReference type="ARBA" id="ARBA00022729"/>
    </source>
</evidence>
<dbReference type="InterPro" id="IPR017853">
    <property type="entry name" value="GH"/>
</dbReference>
<comment type="subcellular location">
    <subcellularLocation>
        <location evidence="1">Lysosome</location>
    </subcellularLocation>
</comment>
<dbReference type="OrthoDB" id="73875at2759"/>
<dbReference type="GO" id="GO:0009313">
    <property type="term" value="P:oligosaccharide catabolic process"/>
    <property type="evidence" value="ECO:0007669"/>
    <property type="project" value="TreeGrafter"/>
</dbReference>
<evidence type="ECO:0000256" key="2">
    <source>
        <dbReference type="ARBA" id="ARBA00009336"/>
    </source>
</evidence>
<dbReference type="AlphaFoldDB" id="A0A8C5Q691"/>
<dbReference type="InterPro" id="IPR047898">
    <property type="entry name" value="DIAC_cat"/>
</dbReference>
<dbReference type="FunFam" id="3.10.50.10:FF:000006">
    <property type="entry name" value="Chitobiase, di-N-acetyl"/>
    <property type="match status" value="1"/>
</dbReference>
<evidence type="ECO:0000256" key="6">
    <source>
        <dbReference type="ARBA" id="ARBA00023228"/>
    </source>
</evidence>